<proteinExistence type="predicted"/>
<name>A0ABT8YG87_9SPHN</name>
<comment type="caution">
    <text evidence="4">The sequence shown here is derived from an EMBL/GenBank/DDBJ whole genome shotgun (WGS) entry which is preliminary data.</text>
</comment>
<accession>A0ABT8YG87</accession>
<keyword evidence="5" id="KW-1185">Reference proteome</keyword>
<protein>
    <submittedName>
        <fullName evidence="4">PilZ domain-containing protein</fullName>
    </submittedName>
</protein>
<dbReference type="SUPFAM" id="SSF141371">
    <property type="entry name" value="PilZ domain-like"/>
    <property type="match status" value="1"/>
</dbReference>
<dbReference type="RefSeq" id="WP_303546875.1">
    <property type="nucleotide sequence ID" value="NZ_JAUOTP010000013.1"/>
</dbReference>
<evidence type="ECO:0000313" key="4">
    <source>
        <dbReference type="EMBL" id="MDO6416924.1"/>
    </source>
</evidence>
<dbReference type="Pfam" id="PF07238">
    <property type="entry name" value="PilZ"/>
    <property type="match status" value="1"/>
</dbReference>
<evidence type="ECO:0000256" key="1">
    <source>
        <dbReference type="SAM" id="MobiDB-lite"/>
    </source>
</evidence>
<organism evidence="4 5">
    <name type="scientific">Sphingomonas natans</name>
    <dbReference type="NCBI Taxonomy" id="3063330"/>
    <lineage>
        <taxon>Bacteria</taxon>
        <taxon>Pseudomonadati</taxon>
        <taxon>Pseudomonadota</taxon>
        <taxon>Alphaproteobacteria</taxon>
        <taxon>Sphingomonadales</taxon>
        <taxon>Sphingomonadaceae</taxon>
        <taxon>Sphingomonas</taxon>
    </lineage>
</organism>
<feature type="compositionally biased region" description="Polar residues" evidence="1">
    <location>
        <begin position="15"/>
        <end position="28"/>
    </location>
</feature>
<keyword evidence="2" id="KW-1133">Transmembrane helix</keyword>
<gene>
    <name evidence="4" type="ORF">Q4F19_21245</name>
</gene>
<dbReference type="Proteomes" id="UP001169764">
    <property type="component" value="Unassembled WGS sequence"/>
</dbReference>
<dbReference type="InterPro" id="IPR009875">
    <property type="entry name" value="PilZ_domain"/>
</dbReference>
<feature type="region of interest" description="Disordered" evidence="1">
    <location>
        <begin position="1"/>
        <end position="32"/>
    </location>
</feature>
<evidence type="ECO:0000259" key="3">
    <source>
        <dbReference type="Pfam" id="PF07238"/>
    </source>
</evidence>
<dbReference type="EMBL" id="JAUOTP010000013">
    <property type="protein sequence ID" value="MDO6416924.1"/>
    <property type="molecule type" value="Genomic_DNA"/>
</dbReference>
<reference evidence="4" key="1">
    <citation type="submission" date="2023-07" db="EMBL/GenBank/DDBJ databases">
        <authorList>
            <person name="Kim M."/>
        </authorList>
    </citation>
    <scope>NUCLEOTIDE SEQUENCE</scope>
    <source>
        <strain evidence="4">BIUV-7</strain>
    </source>
</reference>
<keyword evidence="2" id="KW-0812">Transmembrane</keyword>
<feature type="transmembrane region" description="Helical" evidence="2">
    <location>
        <begin position="133"/>
        <end position="154"/>
    </location>
</feature>
<evidence type="ECO:0000313" key="5">
    <source>
        <dbReference type="Proteomes" id="UP001169764"/>
    </source>
</evidence>
<keyword evidence="2" id="KW-0472">Membrane</keyword>
<sequence length="158" mass="16670">MSTQATPRAERRNADQPSTLRGQGSAPQDSWVHDVSSTGMRIECRADLAVGDEVTVGLAGAGATRARIVWRSGNEYGCQFDEPLTSEVAAQAFHGAPVVQLHSFGRAAAAPEADDETEALLRLIDDRPTRGRFWMAGLAAAMVAVAAPLSLLLARAVG</sequence>
<evidence type="ECO:0000256" key="2">
    <source>
        <dbReference type="SAM" id="Phobius"/>
    </source>
</evidence>
<feature type="domain" description="PilZ" evidence="3">
    <location>
        <begin position="9"/>
        <end position="87"/>
    </location>
</feature>